<gene>
    <name evidence="2" type="ORF">HYPSUDRAFT_165255</name>
</gene>
<feature type="chain" id="PRO_5002249069" description="Acid phosphatase" evidence="1">
    <location>
        <begin position="18"/>
        <end position="467"/>
    </location>
</feature>
<dbReference type="STRING" id="945553.A0A0D2PPJ2"/>
<accession>A0A0D2PPJ2</accession>
<name>A0A0D2PPJ2_HYPSF</name>
<evidence type="ECO:0000313" key="3">
    <source>
        <dbReference type="Proteomes" id="UP000054270"/>
    </source>
</evidence>
<dbReference type="EMBL" id="KN817555">
    <property type="protein sequence ID" value="KJA21805.1"/>
    <property type="molecule type" value="Genomic_DNA"/>
</dbReference>
<dbReference type="Proteomes" id="UP000054270">
    <property type="component" value="Unassembled WGS sequence"/>
</dbReference>
<dbReference type="OMA" id="RHNIAHD"/>
<dbReference type="AlphaFoldDB" id="A0A0D2PPJ2"/>
<dbReference type="OrthoDB" id="10262962at2759"/>
<feature type="signal peptide" evidence="1">
    <location>
        <begin position="1"/>
        <end position="17"/>
    </location>
</feature>
<keyword evidence="3" id="KW-1185">Reference proteome</keyword>
<dbReference type="InterPro" id="IPR050645">
    <property type="entry name" value="Histidine_acid_phosphatase"/>
</dbReference>
<protein>
    <recommendedName>
        <fullName evidence="4">Acid phosphatase</fullName>
    </recommendedName>
</protein>
<evidence type="ECO:0008006" key="4">
    <source>
        <dbReference type="Google" id="ProtNLM"/>
    </source>
</evidence>
<dbReference type="InterPro" id="IPR029033">
    <property type="entry name" value="His_PPase_superfam"/>
</dbReference>
<dbReference type="PANTHER" id="PTHR11567">
    <property type="entry name" value="ACID PHOSPHATASE-RELATED"/>
    <property type="match status" value="1"/>
</dbReference>
<sequence>MLISASAVFAAITLVTGEIVHYAPAATNINNLTFVLNGSGAPGIFNSSFTPPALYGTYNWCNMPHVRQQEYRVPSKDLTLIYVEVIQRHHKRTPYGSNTFFKEDIPWSCDGSGPVYGGTSPQGEVSPVQWQAFTDTQNPWTTTIGPGFVGSTCQFPQITSDGLEDSVVHGSDLRSVYASRLGLGSTFDTSEAQIRVTNNDITSQVASGLLAGLFPHSPSQYSAAKIQSSTFDSLEPTYSCPVASALRSGYTTGSSGQQWQAHLTGAASLYAKLDAVSGISPNDNAGWHTSFDHYYDNLSAKQCHGKPLPCNVNDTSLCVTQDEANTVFRLGNWEYSYQFRDAPASAQYSALSYGVWVLELRSHLQAKVDGTSQLKYFHNIAHDGSMSPLLGFLQVDEMVWPGMGSEVVFELYKSKSEYFIRVLWGGQPMKTSTPLGVLDMIPISSFFSYIESAIGSPSDLFTACTGA</sequence>
<reference evidence="3" key="1">
    <citation type="submission" date="2014-04" db="EMBL/GenBank/DDBJ databases">
        <title>Evolutionary Origins and Diversification of the Mycorrhizal Mutualists.</title>
        <authorList>
            <consortium name="DOE Joint Genome Institute"/>
            <consortium name="Mycorrhizal Genomics Consortium"/>
            <person name="Kohler A."/>
            <person name="Kuo A."/>
            <person name="Nagy L.G."/>
            <person name="Floudas D."/>
            <person name="Copeland A."/>
            <person name="Barry K.W."/>
            <person name="Cichocki N."/>
            <person name="Veneault-Fourrey C."/>
            <person name="LaButti K."/>
            <person name="Lindquist E.A."/>
            <person name="Lipzen A."/>
            <person name="Lundell T."/>
            <person name="Morin E."/>
            <person name="Murat C."/>
            <person name="Riley R."/>
            <person name="Ohm R."/>
            <person name="Sun H."/>
            <person name="Tunlid A."/>
            <person name="Henrissat B."/>
            <person name="Grigoriev I.V."/>
            <person name="Hibbett D.S."/>
            <person name="Martin F."/>
        </authorList>
    </citation>
    <scope>NUCLEOTIDE SEQUENCE [LARGE SCALE GENOMIC DNA]</scope>
    <source>
        <strain evidence="3">FD-334 SS-4</strain>
    </source>
</reference>
<dbReference type="SUPFAM" id="SSF53254">
    <property type="entry name" value="Phosphoglycerate mutase-like"/>
    <property type="match status" value="1"/>
</dbReference>
<keyword evidence="1" id="KW-0732">Signal</keyword>
<evidence type="ECO:0000313" key="2">
    <source>
        <dbReference type="EMBL" id="KJA21805.1"/>
    </source>
</evidence>
<organism evidence="2 3">
    <name type="scientific">Hypholoma sublateritium (strain FD-334 SS-4)</name>
    <dbReference type="NCBI Taxonomy" id="945553"/>
    <lineage>
        <taxon>Eukaryota</taxon>
        <taxon>Fungi</taxon>
        <taxon>Dikarya</taxon>
        <taxon>Basidiomycota</taxon>
        <taxon>Agaricomycotina</taxon>
        <taxon>Agaricomycetes</taxon>
        <taxon>Agaricomycetidae</taxon>
        <taxon>Agaricales</taxon>
        <taxon>Agaricineae</taxon>
        <taxon>Strophariaceae</taxon>
        <taxon>Hypholoma</taxon>
    </lineage>
</organism>
<proteinExistence type="predicted"/>
<dbReference type="PANTHER" id="PTHR11567:SF195">
    <property type="entry name" value="ACID PHOSPHATASE, PUTATIVE (AFU_ORTHOLOGUE AFUA_3G14570)-RELATED"/>
    <property type="match status" value="1"/>
</dbReference>
<evidence type="ECO:0000256" key="1">
    <source>
        <dbReference type="SAM" id="SignalP"/>
    </source>
</evidence>
<dbReference type="GO" id="GO:0016791">
    <property type="term" value="F:phosphatase activity"/>
    <property type="evidence" value="ECO:0007669"/>
    <property type="project" value="TreeGrafter"/>
</dbReference>
<dbReference type="Gene3D" id="3.40.50.1240">
    <property type="entry name" value="Phosphoglycerate mutase-like"/>
    <property type="match status" value="1"/>
</dbReference>